<keyword evidence="1" id="KW-0472">Membrane</keyword>
<evidence type="ECO:0000313" key="2">
    <source>
        <dbReference type="EMBL" id="QTN36688.1"/>
    </source>
</evidence>
<dbReference type="KEGG" id="cact:HZ995_03970"/>
<proteinExistence type="predicted"/>
<sequence>MSFIRPEAQLVLARWREAILGVLVTMLGLYWTTIPGLLQWVGVAVALAGALLAFTGLQRARFRTGAGGAGVVSVDESEISYFGPFNGGSMSVRELSMLSLDPRSKPPVWVLSQPGQADLYIPVNAEGSDLLFDAFAALPGIRTDHLLAALNNGADDVVVIWAKRPTALH</sequence>
<gene>
    <name evidence="2" type="ORF">HZ995_03970</name>
</gene>
<name>A0A975I7Y9_9RHOB</name>
<reference evidence="2" key="1">
    <citation type="submission" date="2020-07" db="EMBL/GenBank/DDBJ databases">
        <title>Genome sequences of bacteria associated with the marine, planktonic diatom Thalassiosira profunda strain ECT2AJA-044.</title>
        <authorList>
            <person name="Gargas C.B."/>
            <person name="Roberts W.R."/>
            <person name="Alverson A.J."/>
        </authorList>
    </citation>
    <scope>NUCLEOTIDE SEQUENCE</scope>
    <source>
        <strain evidence="2">ECT2AJA-044</strain>
    </source>
</reference>
<keyword evidence="1" id="KW-0812">Transmembrane</keyword>
<evidence type="ECO:0000256" key="1">
    <source>
        <dbReference type="SAM" id="Phobius"/>
    </source>
</evidence>
<dbReference type="EMBL" id="CP060010">
    <property type="protein sequence ID" value="QTN36688.1"/>
    <property type="molecule type" value="Genomic_DNA"/>
</dbReference>
<protein>
    <submittedName>
        <fullName evidence="2">Uncharacterized protein</fullName>
    </submittedName>
</protein>
<organism evidence="2 3">
    <name type="scientific">Cognatishimia activa</name>
    <dbReference type="NCBI Taxonomy" id="1715691"/>
    <lineage>
        <taxon>Bacteria</taxon>
        <taxon>Pseudomonadati</taxon>
        <taxon>Pseudomonadota</taxon>
        <taxon>Alphaproteobacteria</taxon>
        <taxon>Rhodobacterales</taxon>
        <taxon>Paracoccaceae</taxon>
        <taxon>Cognatishimia</taxon>
    </lineage>
</organism>
<dbReference type="Proteomes" id="UP000665026">
    <property type="component" value="Chromosome"/>
</dbReference>
<dbReference type="AlphaFoldDB" id="A0A975I7Y9"/>
<keyword evidence="1" id="KW-1133">Transmembrane helix</keyword>
<feature type="transmembrane region" description="Helical" evidence="1">
    <location>
        <begin position="12"/>
        <end position="31"/>
    </location>
</feature>
<dbReference type="RefSeq" id="WP_209357387.1">
    <property type="nucleotide sequence ID" value="NZ_CP060010.1"/>
</dbReference>
<evidence type="ECO:0000313" key="3">
    <source>
        <dbReference type="Proteomes" id="UP000665026"/>
    </source>
</evidence>
<accession>A0A975I7Y9</accession>
<feature type="transmembrane region" description="Helical" evidence="1">
    <location>
        <begin position="37"/>
        <end position="57"/>
    </location>
</feature>